<protein>
    <submittedName>
        <fullName evidence="1">Uncharacterized protein</fullName>
    </submittedName>
</protein>
<dbReference type="AlphaFoldDB" id="A0A9E2KFD7"/>
<evidence type="ECO:0000313" key="1">
    <source>
        <dbReference type="EMBL" id="MBU3813305.1"/>
    </source>
</evidence>
<gene>
    <name evidence="1" type="ORF">H9791_02195</name>
</gene>
<dbReference type="Proteomes" id="UP000824236">
    <property type="component" value="Unassembled WGS sequence"/>
</dbReference>
<reference evidence="1" key="2">
    <citation type="submission" date="2021-04" db="EMBL/GenBank/DDBJ databases">
        <authorList>
            <person name="Gilroy R."/>
        </authorList>
    </citation>
    <scope>NUCLEOTIDE SEQUENCE</scope>
    <source>
        <strain evidence="1">B3-3758</strain>
    </source>
</reference>
<proteinExistence type="predicted"/>
<accession>A0A9E2KFD7</accession>
<reference evidence="1" key="1">
    <citation type="journal article" date="2021" name="PeerJ">
        <title>Extensive microbial diversity within the chicken gut microbiome revealed by metagenomics and culture.</title>
        <authorList>
            <person name="Gilroy R."/>
            <person name="Ravi A."/>
            <person name="Getino M."/>
            <person name="Pursley I."/>
            <person name="Horton D.L."/>
            <person name="Alikhan N.F."/>
            <person name="Baker D."/>
            <person name="Gharbi K."/>
            <person name="Hall N."/>
            <person name="Watson M."/>
            <person name="Adriaenssens E.M."/>
            <person name="Foster-Nyarko E."/>
            <person name="Jarju S."/>
            <person name="Secka A."/>
            <person name="Antonio M."/>
            <person name="Oren A."/>
            <person name="Chaudhuri R.R."/>
            <person name="La Ragione R."/>
            <person name="Hildebrand F."/>
            <person name="Pallen M.J."/>
        </authorList>
    </citation>
    <scope>NUCLEOTIDE SEQUENCE</scope>
    <source>
        <strain evidence="1">B3-3758</strain>
    </source>
</reference>
<comment type="caution">
    <text evidence="1">The sequence shown here is derived from an EMBL/GenBank/DDBJ whole genome shotgun (WGS) entry which is preliminary data.</text>
</comment>
<organism evidence="1 2">
    <name type="scientific">Candidatus Bacteroides intestinipullorum</name>
    <dbReference type="NCBI Taxonomy" id="2838471"/>
    <lineage>
        <taxon>Bacteria</taxon>
        <taxon>Pseudomonadati</taxon>
        <taxon>Bacteroidota</taxon>
        <taxon>Bacteroidia</taxon>
        <taxon>Bacteroidales</taxon>
        <taxon>Bacteroidaceae</taxon>
        <taxon>Bacteroides</taxon>
    </lineage>
</organism>
<name>A0A9E2KFD7_9BACE</name>
<dbReference type="EMBL" id="JAHLFO010000021">
    <property type="protein sequence ID" value="MBU3813305.1"/>
    <property type="molecule type" value="Genomic_DNA"/>
</dbReference>
<sequence>MSIRKNTTPRPLELPPEMQNLLARNGMRGHIAGSSEGFVLLVQGHDSPLLSYPITEKQLQALTDWGTNYANRRCYNTFASIVAADFDLPRDFVHARNANGRVAMGLHGYRIGAGEYGRLGHPFPLRHPWGACFLDWTPRQQDGFHLRRIGGNLYYPGAPMVPNRPDGRMKPGELQSGGYGFYYKGHPTTTVAGQDVLEKLETIITPLQPRPRPTEPAKPYHTLITSPVYFTNEKWQECLASHGILINPERKTLTIQSASIPADLQYDLKEEELAALTHNSAQEMPVEKRLEIINGIIKEDFSIPITMDMLNSDKMIAIELYPAVMEDLNRQLAQAEQLEQGMQGLQGGQGQYANEGLSVVPEERELPKGTEVMDGNDLAYIHPDKGWYREGRHGREVTVDEIRVEPTETEGKYRMTAVIDGEAVSHEITQKQYDKFMAIDDYHRLKLFSKIFGEVDMKSRDNVPLGTKIGAALLAGVAVMGELGRGPRPDIYLERHGPPPPRCYFKPGVDTPMDVAARNYEAAVNTERMQHEMRHGM</sequence>
<evidence type="ECO:0000313" key="2">
    <source>
        <dbReference type="Proteomes" id="UP000824236"/>
    </source>
</evidence>